<gene>
    <name evidence="8" type="ORF">JAAARDRAFT_195212</name>
</gene>
<evidence type="ECO:0000256" key="4">
    <source>
        <dbReference type="ARBA" id="ARBA00023163"/>
    </source>
</evidence>
<dbReference type="AlphaFoldDB" id="A0A067PMG4"/>
<accession>A0A067PMG4</accession>
<dbReference type="CDD" id="cd00067">
    <property type="entry name" value="GAL4"/>
    <property type="match status" value="1"/>
</dbReference>
<keyword evidence="2" id="KW-0479">Metal-binding</keyword>
<reference evidence="9" key="1">
    <citation type="journal article" date="2014" name="Proc. Natl. Acad. Sci. U.S.A.">
        <title>Extensive sampling of basidiomycete genomes demonstrates inadequacy of the white-rot/brown-rot paradigm for wood decay fungi.</title>
        <authorList>
            <person name="Riley R."/>
            <person name="Salamov A.A."/>
            <person name="Brown D.W."/>
            <person name="Nagy L.G."/>
            <person name="Floudas D."/>
            <person name="Held B.W."/>
            <person name="Levasseur A."/>
            <person name="Lombard V."/>
            <person name="Morin E."/>
            <person name="Otillar R."/>
            <person name="Lindquist E.A."/>
            <person name="Sun H."/>
            <person name="LaButti K.M."/>
            <person name="Schmutz J."/>
            <person name="Jabbour D."/>
            <person name="Luo H."/>
            <person name="Baker S.E."/>
            <person name="Pisabarro A.G."/>
            <person name="Walton J.D."/>
            <person name="Blanchette R.A."/>
            <person name="Henrissat B."/>
            <person name="Martin F."/>
            <person name="Cullen D."/>
            <person name="Hibbett D.S."/>
            <person name="Grigoriev I.V."/>
        </authorList>
    </citation>
    <scope>NUCLEOTIDE SEQUENCE [LARGE SCALE GENOMIC DNA]</scope>
    <source>
        <strain evidence="9">MUCL 33604</strain>
    </source>
</reference>
<dbReference type="EMBL" id="KL197723">
    <property type="protein sequence ID" value="KDQ55969.1"/>
    <property type="molecule type" value="Genomic_DNA"/>
</dbReference>
<dbReference type="InterPro" id="IPR050815">
    <property type="entry name" value="TF_fung"/>
</dbReference>
<dbReference type="PROSITE" id="PS50048">
    <property type="entry name" value="ZN2_CY6_FUNGAL_2"/>
    <property type="match status" value="1"/>
</dbReference>
<evidence type="ECO:0000256" key="5">
    <source>
        <dbReference type="ARBA" id="ARBA00023242"/>
    </source>
</evidence>
<evidence type="ECO:0000259" key="7">
    <source>
        <dbReference type="PROSITE" id="PS50048"/>
    </source>
</evidence>
<dbReference type="InterPro" id="IPR001138">
    <property type="entry name" value="Zn2Cys6_DnaBD"/>
</dbReference>
<dbReference type="PANTHER" id="PTHR47338:SF27">
    <property type="entry name" value="ZN(II)2CYS6 TRANSCRIPTION FACTOR (EUROFUNG)"/>
    <property type="match status" value="1"/>
</dbReference>
<dbReference type="PROSITE" id="PS00463">
    <property type="entry name" value="ZN2_CY6_FUNGAL_1"/>
    <property type="match status" value="1"/>
</dbReference>
<dbReference type="Gene3D" id="4.10.240.10">
    <property type="entry name" value="Zn(2)-C6 fungal-type DNA-binding domain"/>
    <property type="match status" value="1"/>
</dbReference>
<dbReference type="Proteomes" id="UP000027265">
    <property type="component" value="Unassembled WGS sequence"/>
</dbReference>
<dbReference type="SUPFAM" id="SSF57701">
    <property type="entry name" value="Zn2/Cys6 DNA-binding domain"/>
    <property type="match status" value="1"/>
</dbReference>
<dbReference type="HOGENOM" id="CLU_190126_1_0_1"/>
<dbReference type="OrthoDB" id="39175at2759"/>
<evidence type="ECO:0000313" key="9">
    <source>
        <dbReference type="Proteomes" id="UP000027265"/>
    </source>
</evidence>
<dbReference type="InterPro" id="IPR036864">
    <property type="entry name" value="Zn2-C6_fun-type_DNA-bd_sf"/>
</dbReference>
<dbReference type="GO" id="GO:0005634">
    <property type="term" value="C:nucleus"/>
    <property type="evidence" value="ECO:0007669"/>
    <property type="project" value="UniProtKB-SubCell"/>
</dbReference>
<feature type="region of interest" description="Disordered" evidence="6">
    <location>
        <begin position="1"/>
        <end position="28"/>
    </location>
</feature>
<proteinExistence type="predicted"/>
<evidence type="ECO:0000256" key="3">
    <source>
        <dbReference type="ARBA" id="ARBA00023015"/>
    </source>
</evidence>
<dbReference type="Pfam" id="PF00172">
    <property type="entry name" value="Zn_clus"/>
    <property type="match status" value="1"/>
</dbReference>
<sequence length="72" mass="7991">MSSSQAKITQSGDQQNTEDTEEQQATRVPRRTPMACLFCRGRKLKCDGRSTCANCSRRNLPCTYASVSSQQS</sequence>
<feature type="compositionally biased region" description="Polar residues" evidence="6">
    <location>
        <begin position="1"/>
        <end position="12"/>
    </location>
</feature>
<dbReference type="GO" id="GO:0000981">
    <property type="term" value="F:DNA-binding transcription factor activity, RNA polymerase II-specific"/>
    <property type="evidence" value="ECO:0007669"/>
    <property type="project" value="InterPro"/>
</dbReference>
<evidence type="ECO:0000256" key="2">
    <source>
        <dbReference type="ARBA" id="ARBA00022723"/>
    </source>
</evidence>
<evidence type="ECO:0000313" key="8">
    <source>
        <dbReference type="EMBL" id="KDQ55969.1"/>
    </source>
</evidence>
<evidence type="ECO:0000256" key="6">
    <source>
        <dbReference type="SAM" id="MobiDB-lite"/>
    </source>
</evidence>
<dbReference type="SMART" id="SM00066">
    <property type="entry name" value="GAL4"/>
    <property type="match status" value="1"/>
</dbReference>
<protein>
    <recommendedName>
        <fullName evidence="7">Zn(2)-C6 fungal-type domain-containing protein</fullName>
    </recommendedName>
</protein>
<organism evidence="8 9">
    <name type="scientific">Jaapia argillacea MUCL 33604</name>
    <dbReference type="NCBI Taxonomy" id="933084"/>
    <lineage>
        <taxon>Eukaryota</taxon>
        <taxon>Fungi</taxon>
        <taxon>Dikarya</taxon>
        <taxon>Basidiomycota</taxon>
        <taxon>Agaricomycotina</taxon>
        <taxon>Agaricomycetes</taxon>
        <taxon>Agaricomycetidae</taxon>
        <taxon>Jaapiales</taxon>
        <taxon>Jaapiaceae</taxon>
        <taxon>Jaapia</taxon>
    </lineage>
</organism>
<dbReference type="PANTHER" id="PTHR47338">
    <property type="entry name" value="ZN(II)2CYS6 TRANSCRIPTION FACTOR (EUROFUNG)-RELATED"/>
    <property type="match status" value="1"/>
</dbReference>
<keyword evidence="4" id="KW-0804">Transcription</keyword>
<feature type="domain" description="Zn(2)-C6 fungal-type" evidence="7">
    <location>
        <begin position="35"/>
        <end position="64"/>
    </location>
</feature>
<keyword evidence="9" id="KW-1185">Reference proteome</keyword>
<dbReference type="STRING" id="933084.A0A067PMG4"/>
<dbReference type="GO" id="GO:0008270">
    <property type="term" value="F:zinc ion binding"/>
    <property type="evidence" value="ECO:0007669"/>
    <property type="project" value="InterPro"/>
</dbReference>
<keyword evidence="5" id="KW-0539">Nucleus</keyword>
<keyword evidence="3" id="KW-0805">Transcription regulation</keyword>
<evidence type="ECO:0000256" key="1">
    <source>
        <dbReference type="ARBA" id="ARBA00004123"/>
    </source>
</evidence>
<dbReference type="InParanoid" id="A0A067PMG4"/>
<comment type="subcellular location">
    <subcellularLocation>
        <location evidence="1">Nucleus</location>
    </subcellularLocation>
</comment>
<name>A0A067PMG4_9AGAM</name>